<dbReference type="SUPFAM" id="SSF52317">
    <property type="entry name" value="Class I glutamine amidotransferase-like"/>
    <property type="match status" value="1"/>
</dbReference>
<dbReference type="InterPro" id="IPR029062">
    <property type="entry name" value="Class_I_gatase-like"/>
</dbReference>
<sequence length="295" mass="33763">MTSRKVYSKSIHHTNKNSTRSENVPSKDLKLMMISCEDEPPYGPSSNVAEMFLELLSNAYLQSHQYKVLNFSITVYEAKQKDYPIEEEWDMFDGILLPGSFSSAYDSDEWIQHLKRVIQTEIHKRERKTLAICFGHQVVAHSFADSNCPKQQQPCIPCPASIQLGPRNFENASSTSNTNDMNGKSILYTHGDMVQKLPDCAESLGGNQSVPIQGAVYYTKESKKPFIYSFQGHPEYASELGLKTFNDILQWMDNNDKMPKEYITTAKLNAVERFDKIHRDSIKTMHTVAHDFNWM</sequence>
<feature type="compositionally biased region" description="Basic residues" evidence="1">
    <location>
        <begin position="1"/>
        <end position="15"/>
    </location>
</feature>
<dbReference type="InterPro" id="IPR017926">
    <property type="entry name" value="GATASE"/>
</dbReference>
<dbReference type="PROSITE" id="PS51273">
    <property type="entry name" value="GATASE_TYPE_1"/>
    <property type="match status" value="1"/>
</dbReference>
<accession>A0AAD3CUM3</accession>
<keyword evidence="4" id="KW-1185">Reference proteome</keyword>
<evidence type="ECO:0000313" key="4">
    <source>
        <dbReference type="Proteomes" id="UP001054902"/>
    </source>
</evidence>
<dbReference type="Pfam" id="PF00117">
    <property type="entry name" value="GATase"/>
    <property type="match status" value="1"/>
</dbReference>
<comment type="caution">
    <text evidence="3">The sequence shown here is derived from an EMBL/GenBank/DDBJ whole genome shotgun (WGS) entry which is preliminary data.</text>
</comment>
<name>A0AAD3CUM3_9STRA</name>
<gene>
    <name evidence="3" type="ORF">CTEN210_07370</name>
</gene>
<protein>
    <recommendedName>
        <fullName evidence="2">Glutamine amidotransferase domain-containing protein</fullName>
    </recommendedName>
</protein>
<dbReference type="PANTHER" id="PTHR42695">
    <property type="entry name" value="GLUTAMINE AMIDOTRANSFERASE YLR126C-RELATED"/>
    <property type="match status" value="1"/>
</dbReference>
<feature type="domain" description="Glutamine amidotransferase" evidence="2">
    <location>
        <begin position="57"/>
        <end position="239"/>
    </location>
</feature>
<dbReference type="Proteomes" id="UP001054902">
    <property type="component" value="Unassembled WGS sequence"/>
</dbReference>
<feature type="region of interest" description="Disordered" evidence="1">
    <location>
        <begin position="1"/>
        <end position="24"/>
    </location>
</feature>
<organism evidence="3 4">
    <name type="scientific">Chaetoceros tenuissimus</name>
    <dbReference type="NCBI Taxonomy" id="426638"/>
    <lineage>
        <taxon>Eukaryota</taxon>
        <taxon>Sar</taxon>
        <taxon>Stramenopiles</taxon>
        <taxon>Ochrophyta</taxon>
        <taxon>Bacillariophyta</taxon>
        <taxon>Coscinodiscophyceae</taxon>
        <taxon>Chaetocerotophycidae</taxon>
        <taxon>Chaetocerotales</taxon>
        <taxon>Chaetocerotaceae</taxon>
        <taxon>Chaetoceros</taxon>
    </lineage>
</organism>
<dbReference type="PANTHER" id="PTHR42695:SF5">
    <property type="entry name" value="GLUTAMINE AMIDOTRANSFERASE YLR126C-RELATED"/>
    <property type="match status" value="1"/>
</dbReference>
<proteinExistence type="predicted"/>
<evidence type="ECO:0000313" key="3">
    <source>
        <dbReference type="EMBL" id="GFH50894.1"/>
    </source>
</evidence>
<dbReference type="Gene3D" id="3.40.50.880">
    <property type="match status" value="1"/>
</dbReference>
<evidence type="ECO:0000259" key="2">
    <source>
        <dbReference type="Pfam" id="PF00117"/>
    </source>
</evidence>
<dbReference type="InterPro" id="IPR044992">
    <property type="entry name" value="ChyE-like"/>
</dbReference>
<dbReference type="GO" id="GO:0005829">
    <property type="term" value="C:cytosol"/>
    <property type="evidence" value="ECO:0007669"/>
    <property type="project" value="TreeGrafter"/>
</dbReference>
<dbReference type="AlphaFoldDB" id="A0AAD3CUM3"/>
<reference evidence="3 4" key="1">
    <citation type="journal article" date="2021" name="Sci. Rep.">
        <title>The genome of the diatom Chaetoceros tenuissimus carries an ancient integrated fragment of an extant virus.</title>
        <authorList>
            <person name="Hongo Y."/>
            <person name="Kimura K."/>
            <person name="Takaki Y."/>
            <person name="Yoshida Y."/>
            <person name="Baba S."/>
            <person name="Kobayashi G."/>
            <person name="Nagasaki K."/>
            <person name="Hano T."/>
            <person name="Tomaru Y."/>
        </authorList>
    </citation>
    <scope>NUCLEOTIDE SEQUENCE [LARGE SCALE GENOMIC DNA]</scope>
    <source>
        <strain evidence="3 4">NIES-3715</strain>
    </source>
</reference>
<dbReference type="EMBL" id="BLLK01000045">
    <property type="protein sequence ID" value="GFH50894.1"/>
    <property type="molecule type" value="Genomic_DNA"/>
</dbReference>
<evidence type="ECO:0000256" key="1">
    <source>
        <dbReference type="SAM" id="MobiDB-lite"/>
    </source>
</evidence>